<comment type="similarity">
    <text evidence="2 13">Belongs to the thiolase-like superfamily. FabH family.</text>
</comment>
<feature type="active site" evidence="13">
    <location>
        <position position="283"/>
    </location>
</feature>
<evidence type="ECO:0000256" key="10">
    <source>
        <dbReference type="ARBA" id="ARBA00023268"/>
    </source>
</evidence>
<keyword evidence="15" id="KW-1185">Reference proteome</keyword>
<dbReference type="EMBL" id="CP017258">
    <property type="protein sequence ID" value="AQW87254.1"/>
    <property type="molecule type" value="Genomic_DNA"/>
</dbReference>
<evidence type="ECO:0000313" key="15">
    <source>
        <dbReference type="Proteomes" id="UP000190868"/>
    </source>
</evidence>
<keyword evidence="5 13" id="KW-0444">Lipid biosynthesis</keyword>
<dbReference type="GO" id="GO:0005737">
    <property type="term" value="C:cytoplasm"/>
    <property type="evidence" value="ECO:0007669"/>
    <property type="project" value="UniProtKB-SubCell"/>
</dbReference>
<organism evidence="14 15">
    <name type="scientific">Campylobacter pinnipediorum subsp. caledonicus</name>
    <dbReference type="NCBI Taxonomy" id="1874362"/>
    <lineage>
        <taxon>Bacteria</taxon>
        <taxon>Pseudomonadati</taxon>
        <taxon>Campylobacterota</taxon>
        <taxon>Epsilonproteobacteria</taxon>
        <taxon>Campylobacterales</taxon>
        <taxon>Campylobacteraceae</taxon>
        <taxon>Campylobacter</taxon>
    </lineage>
</organism>
<dbReference type="InterPro" id="IPR013751">
    <property type="entry name" value="ACP_syn_III_N"/>
</dbReference>
<keyword evidence="11 13" id="KW-0012">Acyltransferase</keyword>
<dbReference type="RefSeq" id="WP_078424301.1">
    <property type="nucleotide sequence ID" value="NZ_CP017258.1"/>
</dbReference>
<name>A0A1S6U670_9BACT</name>
<evidence type="ECO:0000256" key="2">
    <source>
        <dbReference type="ARBA" id="ARBA00008642"/>
    </source>
</evidence>
<dbReference type="AlphaFoldDB" id="A0A1S6U670"/>
<proteinExistence type="inferred from homology"/>
<evidence type="ECO:0000256" key="3">
    <source>
        <dbReference type="ARBA" id="ARBA00012333"/>
    </source>
</evidence>
<comment type="pathway">
    <text evidence="1 13">Lipid metabolism; fatty acid biosynthesis.</text>
</comment>
<keyword evidence="8 13" id="KW-0443">Lipid metabolism</keyword>
<keyword evidence="9 13" id="KW-0275">Fatty acid biosynthesis</keyword>
<comment type="subunit">
    <text evidence="13">Homodimer.</text>
</comment>
<keyword evidence="10 13" id="KW-0511">Multifunctional enzyme</keyword>
<dbReference type="GO" id="GO:0044550">
    <property type="term" value="P:secondary metabolite biosynthetic process"/>
    <property type="evidence" value="ECO:0007669"/>
    <property type="project" value="TreeGrafter"/>
</dbReference>
<evidence type="ECO:0000256" key="5">
    <source>
        <dbReference type="ARBA" id="ARBA00022516"/>
    </source>
</evidence>
<dbReference type="Proteomes" id="UP000190868">
    <property type="component" value="Chromosome"/>
</dbReference>
<dbReference type="UniPathway" id="UPA00094"/>
<comment type="subcellular location">
    <subcellularLocation>
        <location evidence="13">Cytoplasm</location>
    </subcellularLocation>
</comment>
<comment type="function">
    <text evidence="13">Catalyzes the condensation reaction of fatty acid synthesis by the addition to an acyl acceptor of two carbons from malonyl-ACP. Catalyzes the first condensation reaction which initiates fatty acid synthesis and may therefore play a role in governing the total rate of fatty acid production. Possesses both acetoacetyl-ACP synthase and acetyl transacylase activities. Its substrate specificity determines the biosynthesis of branched-chain and/or straight-chain of fatty acids.</text>
</comment>
<feature type="active site" evidence="13">
    <location>
        <position position="253"/>
    </location>
</feature>
<dbReference type="EC" id="2.3.1.180" evidence="3 13"/>
<dbReference type="CDD" id="cd00830">
    <property type="entry name" value="KAS_III"/>
    <property type="match status" value="1"/>
</dbReference>
<dbReference type="NCBIfam" id="TIGR00747">
    <property type="entry name" value="fabH"/>
    <property type="match status" value="1"/>
</dbReference>
<dbReference type="Pfam" id="PF08541">
    <property type="entry name" value="ACP_syn_III_C"/>
    <property type="match status" value="1"/>
</dbReference>
<keyword evidence="6 13" id="KW-0808">Transferase</keyword>
<dbReference type="GO" id="GO:0004315">
    <property type="term" value="F:3-oxoacyl-[acyl-carrier-protein] synthase activity"/>
    <property type="evidence" value="ECO:0007669"/>
    <property type="project" value="InterPro"/>
</dbReference>
<sequence>MNKASLLSIASYVPEKVLTNLDLEKMVDTSDEWITKRTGIKKRRIAQEEVTSDLGTKAAEVAIARSGISKGDIDAVICATISPDHFCMPSTACKIALNLGLNVGVTAFDISAACTGFIYLLELAKSFVQSGIKKNVLIVGAEKLSSIVDYTDRGTCILFGDGAGAAVVGVSDDNEIIDTHTASDGRYGNLLSTPGCGSVYPANQLTLEKKLNYIHMDGKEVFKVAVQTLTSDVVNILAKNNIKSEEVDFFIPHQANFRIIDAVKNKLEFKDEQCVLTVHKYGNTSSASIPMAMNDAYEDGRIKNGSLLLLDAFGGGFTWGSALLKFGGKDYKATL</sequence>
<keyword evidence="4 13" id="KW-0963">Cytoplasm</keyword>
<dbReference type="InterPro" id="IPR016039">
    <property type="entry name" value="Thiolase-like"/>
</dbReference>
<evidence type="ECO:0000256" key="6">
    <source>
        <dbReference type="ARBA" id="ARBA00022679"/>
    </source>
</evidence>
<dbReference type="InterPro" id="IPR004655">
    <property type="entry name" value="FabH"/>
</dbReference>
<dbReference type="GO" id="GO:0006633">
    <property type="term" value="P:fatty acid biosynthetic process"/>
    <property type="evidence" value="ECO:0007669"/>
    <property type="project" value="UniProtKB-UniRule"/>
</dbReference>
<evidence type="ECO:0000256" key="9">
    <source>
        <dbReference type="ARBA" id="ARBA00023160"/>
    </source>
</evidence>
<dbReference type="PANTHER" id="PTHR34069">
    <property type="entry name" value="3-OXOACYL-[ACYL-CARRIER-PROTEIN] SYNTHASE 3"/>
    <property type="match status" value="1"/>
</dbReference>
<dbReference type="FunFam" id="3.40.47.10:FF:000004">
    <property type="entry name" value="3-oxoacyl-[acyl-carrier-protein] synthase 3"/>
    <property type="match status" value="1"/>
</dbReference>
<evidence type="ECO:0000256" key="4">
    <source>
        <dbReference type="ARBA" id="ARBA00022490"/>
    </source>
</evidence>
<accession>A0A1S6U670</accession>
<dbReference type="HAMAP" id="MF_01815">
    <property type="entry name" value="FabH"/>
    <property type="match status" value="1"/>
</dbReference>
<evidence type="ECO:0000313" key="14">
    <source>
        <dbReference type="EMBL" id="AQW87254.1"/>
    </source>
</evidence>
<evidence type="ECO:0000256" key="1">
    <source>
        <dbReference type="ARBA" id="ARBA00005194"/>
    </source>
</evidence>
<dbReference type="InterPro" id="IPR013747">
    <property type="entry name" value="ACP_syn_III_C"/>
</dbReference>
<keyword evidence="7 13" id="KW-0276">Fatty acid metabolism</keyword>
<feature type="region of interest" description="ACP-binding" evidence="13">
    <location>
        <begin position="254"/>
        <end position="258"/>
    </location>
</feature>
<dbReference type="PANTHER" id="PTHR34069:SF2">
    <property type="entry name" value="BETA-KETOACYL-[ACYL-CARRIER-PROTEIN] SYNTHASE III"/>
    <property type="match status" value="1"/>
</dbReference>
<evidence type="ECO:0000256" key="13">
    <source>
        <dbReference type="HAMAP-Rule" id="MF_01815"/>
    </source>
</evidence>
<comment type="catalytic activity">
    <reaction evidence="12">
        <text>malonyl-[ACP] + acetyl-CoA + H(+) = 3-oxobutanoyl-[ACP] + CO2 + CoA</text>
        <dbReference type="Rhea" id="RHEA:12080"/>
        <dbReference type="Rhea" id="RHEA-COMP:9623"/>
        <dbReference type="Rhea" id="RHEA-COMP:9625"/>
        <dbReference type="ChEBI" id="CHEBI:15378"/>
        <dbReference type="ChEBI" id="CHEBI:16526"/>
        <dbReference type="ChEBI" id="CHEBI:57287"/>
        <dbReference type="ChEBI" id="CHEBI:57288"/>
        <dbReference type="ChEBI" id="CHEBI:78449"/>
        <dbReference type="ChEBI" id="CHEBI:78450"/>
        <dbReference type="EC" id="2.3.1.180"/>
    </reaction>
    <physiologicalReaction direction="left-to-right" evidence="12">
        <dbReference type="Rhea" id="RHEA:12081"/>
    </physiologicalReaction>
</comment>
<reference evidence="15" key="1">
    <citation type="submission" date="2016-09" db="EMBL/GenBank/DDBJ databases">
        <title>Comparative genomics of the Campylobacter concisus group.</title>
        <authorList>
            <person name="Miller W.G."/>
            <person name="Yee E."/>
            <person name="Chapman M.H."/>
            <person name="Huynh S."/>
            <person name="Bono J.L."/>
            <person name="On S.L.W."/>
            <person name="StLeger J."/>
            <person name="Foster G."/>
            <person name="Parker C.T."/>
        </authorList>
    </citation>
    <scope>NUCLEOTIDE SEQUENCE [LARGE SCALE GENOMIC DNA]</scope>
    <source>
        <strain evidence="15">RM18021</strain>
    </source>
</reference>
<gene>
    <name evidence="13 14" type="primary">fabH</name>
    <name evidence="14" type="ORF">CPIN18021_0411</name>
</gene>
<evidence type="ECO:0000256" key="11">
    <source>
        <dbReference type="ARBA" id="ARBA00023315"/>
    </source>
</evidence>
<dbReference type="Pfam" id="PF08545">
    <property type="entry name" value="ACP_syn_III"/>
    <property type="match status" value="1"/>
</dbReference>
<evidence type="ECO:0000256" key="8">
    <source>
        <dbReference type="ARBA" id="ARBA00023098"/>
    </source>
</evidence>
<evidence type="ECO:0000256" key="7">
    <source>
        <dbReference type="ARBA" id="ARBA00022832"/>
    </source>
</evidence>
<dbReference type="GO" id="GO:0033818">
    <property type="term" value="F:beta-ketoacyl-acyl-carrier-protein synthase III activity"/>
    <property type="evidence" value="ECO:0007669"/>
    <property type="project" value="UniProtKB-UniRule"/>
</dbReference>
<dbReference type="SUPFAM" id="SSF53901">
    <property type="entry name" value="Thiolase-like"/>
    <property type="match status" value="1"/>
</dbReference>
<protein>
    <recommendedName>
        <fullName evidence="3 13">Beta-ketoacyl-[acyl-carrier-protein] synthase III</fullName>
        <shortName evidence="13">Beta-ketoacyl-ACP synthase III</shortName>
        <shortName evidence="13">KAS III</shortName>
        <ecNumber evidence="3 13">2.3.1.180</ecNumber>
    </recommendedName>
    <alternativeName>
        <fullName evidence="13">3-oxoacyl-[acyl-carrier-protein] synthase 3</fullName>
    </alternativeName>
    <alternativeName>
        <fullName evidence="13">3-oxoacyl-[acyl-carrier-protein] synthase III</fullName>
    </alternativeName>
</protein>
<evidence type="ECO:0000256" key="12">
    <source>
        <dbReference type="ARBA" id="ARBA00051096"/>
    </source>
</evidence>
<feature type="active site" evidence="13">
    <location>
        <position position="114"/>
    </location>
</feature>
<dbReference type="NCBIfam" id="NF006829">
    <property type="entry name" value="PRK09352.1"/>
    <property type="match status" value="1"/>
</dbReference>
<dbReference type="Gene3D" id="3.40.47.10">
    <property type="match status" value="1"/>
</dbReference>
<comment type="domain">
    <text evidence="13">The last Arg residue of the ACP-binding site is essential for the weak association between ACP/AcpP and FabH.</text>
</comment>